<accession>A0A1B1A7B7</accession>
<organism evidence="1 2">
    <name type="scientific">Tritonibacter mobilis F1926</name>
    <dbReference type="NCBI Taxonomy" id="1265309"/>
    <lineage>
        <taxon>Bacteria</taxon>
        <taxon>Pseudomonadati</taxon>
        <taxon>Pseudomonadota</taxon>
        <taxon>Alphaproteobacteria</taxon>
        <taxon>Rhodobacterales</taxon>
        <taxon>Paracoccaceae</taxon>
        <taxon>Tritonibacter</taxon>
    </lineage>
</organism>
<keyword evidence="1" id="KW-0614">Plasmid</keyword>
<evidence type="ECO:0000313" key="1">
    <source>
        <dbReference type="EMBL" id="ANP42427.1"/>
    </source>
</evidence>
<dbReference type="Proteomes" id="UP000013243">
    <property type="component" value="Plasmid unnamed1"/>
</dbReference>
<gene>
    <name evidence="1" type="ORF">K529_016755</name>
</gene>
<sequence length="92" mass="9873">MFWLVVAILIHRPAIGARLTQFGELLAVACLRPFKFAEGFQEVPGGRILDRGDLLCFIEEIVGDDSLSVAQTAQDIAGIGAPALSIGHERSP</sequence>
<dbReference type="KEGG" id="rmb:K529_016755"/>
<proteinExistence type="predicted"/>
<dbReference type="EMBL" id="CP015231">
    <property type="protein sequence ID" value="ANP42427.1"/>
    <property type="molecule type" value="Genomic_DNA"/>
</dbReference>
<evidence type="ECO:0000313" key="2">
    <source>
        <dbReference type="Proteomes" id="UP000013243"/>
    </source>
</evidence>
<name>A0A1B1A7B7_9RHOB</name>
<dbReference type="AlphaFoldDB" id="A0A1B1A7B7"/>
<reference evidence="1 2" key="1">
    <citation type="journal article" date="2016" name="ISME J.">
        <title>Global occurrence and heterogeneity of the Roseobacter-clade species Ruegeria mobilis.</title>
        <authorList>
            <person name="Sonnenschein E."/>
            <person name="Gram L."/>
        </authorList>
    </citation>
    <scope>NUCLEOTIDE SEQUENCE [LARGE SCALE GENOMIC DNA]</scope>
    <source>
        <strain evidence="1 2">F1926</strain>
        <plasmid evidence="1 2">unnamed1</plasmid>
    </source>
</reference>
<geneLocation type="plasmid" evidence="1 2">
    <name>unnamed1</name>
</geneLocation>
<protein>
    <submittedName>
        <fullName evidence="1">Uncharacterized protein</fullName>
    </submittedName>
</protein>